<dbReference type="PANTHER" id="PTHR11606:SF39">
    <property type="entry name" value="GLUTAMATE_PHENYLALANINE_LEUCINE_VALINE_L-TRYPTOPHAN DEHYDROGENASE C-TERMINAL DOMAIN-CONTAINING PROTEIN"/>
    <property type="match status" value="1"/>
</dbReference>
<dbReference type="AlphaFoldDB" id="A0A1H3VV66"/>
<dbReference type="SUPFAM" id="SSF51735">
    <property type="entry name" value="NAD(P)-binding Rossmann-fold domains"/>
    <property type="match status" value="1"/>
</dbReference>
<dbReference type="Gene3D" id="3.40.50.720">
    <property type="entry name" value="NAD(P)-binding Rossmann-like Domain"/>
    <property type="match status" value="1"/>
</dbReference>
<keyword evidence="4" id="KW-1185">Reference proteome</keyword>
<dbReference type="InterPro" id="IPR028971">
    <property type="entry name" value="NAD-GDH_cat"/>
</dbReference>
<proteinExistence type="predicted"/>
<dbReference type="EMBL" id="FNQN01000001">
    <property type="protein sequence ID" value="SDZ78745.1"/>
    <property type="molecule type" value="Genomic_DNA"/>
</dbReference>
<sequence length="1000" mass="114335">MNFSTESPMYKEVDQLIDETQTDAKKNLAWLQQEMHPYFFITMHEEGRAIATLATIMNSLGANRRSILADTEKTLILARTSMPGSLYDTLRTIRERDISYAHIAHSYAPLPGRDEELELQRFEFDRKSHKEIASGLKSAVHVPEDTRKEVAEVVSKRYPDFDLDNLNHLLNILWLNNPTYVNISPGDRIAQILWLYQQVRDNEGIHLDVEETEGFGSEGDEIRIMFAVSNPPQRDFLLQIMEVFTRLGIETKRTYGLTLSNGVHPVFLGTFYVRKKDAPELVKGTELFKKLRSELFNTQLLQTRSHAYQEFVTKQIMCGEDATLVNAFIAFCHTSLAHSSDLYDLEGVERAFHLQPELCLQLVELFRTRFDPKQDNRDELYAQMLEKVVATVEEYNTGHKRVDAYRRTIFRCCLSFIRNTLKTNFFVDKKQALSFRLDPTYLSELDSTFTDDLPAERPFRVTFFFGRYGVGYHIGFSDIARGGWRTLIANGRDDYVTCADSMFKENYVLAHTQHLKNKDIYEGGSKMVSVLNAVSINDQVLVNQRLYKLQYGFINAFLDIYVNENGKVKDPNVVDYYGDDEAIELGPDENMHDIMIETIATLAQKRGYILGIGIMSGKKVGINHKEFGVTSAGVVKFAEITMEKLGINYSKDAFTVKMTGGPGGDVAGNAMRLLLDHCPKAKINLILDGTGAFYDPDGADRNELRRIILAHDIEEFNPEKLHIGGFMLYRNRRRTDGMRELYMKVVQTKKGLEEQWISTDEFYREFNSLTFTVQADIFIPGGGRPETIDIENWQRFFADDGTPSARAIIEGANSFITPAARVELQKKGVIVMRDASANKCGVISSSYEIIANLVMSTDEFIEHKNAYVADVLGILERRAEDEARLIFKRYEEAKGAKLYTEISDGISKEINKHYAELFNFFKANPESSKDPLFQQAIYRHLPNFLSENKAYHDRIQQMPEKYLYAILAVEVATSMTYHGNKESDFMLIAKGHLERVYGNK</sequence>
<accession>A0A1H3VV66</accession>
<dbReference type="STRING" id="37625.SAMN05660420_00307"/>
<protein>
    <submittedName>
        <fullName evidence="3">Glutamate dehydrogenase (NAD)</fullName>
    </submittedName>
</protein>
<dbReference type="GO" id="GO:0004069">
    <property type="term" value="F:L-aspartate:2-oxoglutarate aminotransferase activity"/>
    <property type="evidence" value="ECO:0007669"/>
    <property type="project" value="InterPro"/>
</dbReference>
<evidence type="ECO:0000259" key="2">
    <source>
        <dbReference type="SMART" id="SM00839"/>
    </source>
</evidence>
<keyword evidence="1" id="KW-0560">Oxidoreductase</keyword>
<dbReference type="PANTHER" id="PTHR11606">
    <property type="entry name" value="GLUTAMATE DEHYDROGENASE"/>
    <property type="match status" value="1"/>
</dbReference>
<feature type="domain" description="Glutamate/phenylalanine/leucine/valine/L-tryptophan dehydrogenase C-terminal" evidence="2">
    <location>
        <begin position="621"/>
        <end position="894"/>
    </location>
</feature>
<name>A0A1H3VV66_9BACT</name>
<evidence type="ECO:0000256" key="1">
    <source>
        <dbReference type="ARBA" id="ARBA00023002"/>
    </source>
</evidence>
<dbReference type="GO" id="GO:0004352">
    <property type="term" value="F:glutamate dehydrogenase (NAD+) activity"/>
    <property type="evidence" value="ECO:0007669"/>
    <property type="project" value="InterPro"/>
</dbReference>
<dbReference type="Proteomes" id="UP000199409">
    <property type="component" value="Unassembled WGS sequence"/>
</dbReference>
<dbReference type="GO" id="GO:0006538">
    <property type="term" value="P:L-glutamate catabolic process"/>
    <property type="evidence" value="ECO:0007669"/>
    <property type="project" value="InterPro"/>
</dbReference>
<gene>
    <name evidence="3" type="ORF">SAMN05660420_00307</name>
</gene>
<dbReference type="OrthoDB" id="19378at2"/>
<reference evidence="3 4" key="1">
    <citation type="submission" date="2016-10" db="EMBL/GenBank/DDBJ databases">
        <authorList>
            <person name="de Groot N.N."/>
        </authorList>
    </citation>
    <scope>NUCLEOTIDE SEQUENCE [LARGE SCALE GENOMIC DNA]</scope>
    <source>
        <strain evidence="3 4">DSM 7343</strain>
    </source>
</reference>
<dbReference type="InterPro" id="IPR006096">
    <property type="entry name" value="Glu/Leu/Phe/Val/Trp_DH_C"/>
</dbReference>
<dbReference type="RefSeq" id="WP_092344166.1">
    <property type="nucleotide sequence ID" value="NZ_FNQN01000001.1"/>
</dbReference>
<dbReference type="InterPro" id="IPR036291">
    <property type="entry name" value="NAD(P)-bd_dom_sf"/>
</dbReference>
<evidence type="ECO:0000313" key="4">
    <source>
        <dbReference type="Proteomes" id="UP000199409"/>
    </source>
</evidence>
<evidence type="ECO:0000313" key="3">
    <source>
        <dbReference type="EMBL" id="SDZ78745.1"/>
    </source>
</evidence>
<dbReference type="SMART" id="SM00839">
    <property type="entry name" value="ELFV_dehydrog"/>
    <property type="match status" value="1"/>
</dbReference>
<organism evidence="3 4">
    <name type="scientific">Desulfuromusa kysingii</name>
    <dbReference type="NCBI Taxonomy" id="37625"/>
    <lineage>
        <taxon>Bacteria</taxon>
        <taxon>Pseudomonadati</taxon>
        <taxon>Thermodesulfobacteriota</taxon>
        <taxon>Desulfuromonadia</taxon>
        <taxon>Desulfuromonadales</taxon>
        <taxon>Geopsychrobacteraceae</taxon>
        <taxon>Desulfuromusa</taxon>
    </lineage>
</organism>
<dbReference type="Pfam" id="PF05088">
    <property type="entry name" value="Bac_GDH_CD"/>
    <property type="match status" value="1"/>
</dbReference>